<evidence type="ECO:0008006" key="9">
    <source>
        <dbReference type="Google" id="ProtNLM"/>
    </source>
</evidence>
<dbReference type="Gene3D" id="3.40.630.30">
    <property type="match status" value="2"/>
</dbReference>
<evidence type="ECO:0000256" key="5">
    <source>
        <dbReference type="ARBA" id="ARBA00023315"/>
    </source>
</evidence>
<keyword evidence="3" id="KW-0133">Cell shape</keyword>
<accession>A0A1F7IG94</accession>
<dbReference type="GO" id="GO:0016755">
    <property type="term" value="F:aminoacyltransferase activity"/>
    <property type="evidence" value="ECO:0007669"/>
    <property type="project" value="InterPro"/>
</dbReference>
<dbReference type="InterPro" id="IPR016181">
    <property type="entry name" value="Acyl_CoA_acyltransferase"/>
</dbReference>
<keyword evidence="5" id="KW-0012">Acyltransferase</keyword>
<organism evidence="7 8">
    <name type="scientific">Candidatus Roizmanbacteria bacterium RIFCSPLOWO2_01_FULL_35_13</name>
    <dbReference type="NCBI Taxonomy" id="1802055"/>
    <lineage>
        <taxon>Bacteria</taxon>
        <taxon>Candidatus Roizmaniibacteriota</taxon>
    </lineage>
</organism>
<evidence type="ECO:0000256" key="1">
    <source>
        <dbReference type="ARBA" id="ARBA00009943"/>
    </source>
</evidence>
<evidence type="ECO:0000256" key="4">
    <source>
        <dbReference type="ARBA" id="ARBA00022984"/>
    </source>
</evidence>
<protein>
    <recommendedName>
        <fullName evidence="9">BioF2-like acetyltransferase domain-containing protein</fullName>
    </recommendedName>
</protein>
<dbReference type="PANTHER" id="PTHR36174">
    <property type="entry name" value="LIPID II:GLYCINE GLYCYLTRANSFERASE"/>
    <property type="match status" value="1"/>
</dbReference>
<dbReference type="GO" id="GO:0008360">
    <property type="term" value="P:regulation of cell shape"/>
    <property type="evidence" value="ECO:0007669"/>
    <property type="project" value="UniProtKB-KW"/>
</dbReference>
<dbReference type="EMBL" id="MGAF01000008">
    <property type="protein sequence ID" value="OGK42377.1"/>
    <property type="molecule type" value="Genomic_DNA"/>
</dbReference>
<dbReference type="STRING" id="1802055.A3A74_08050"/>
<evidence type="ECO:0000256" key="3">
    <source>
        <dbReference type="ARBA" id="ARBA00022960"/>
    </source>
</evidence>
<evidence type="ECO:0000313" key="8">
    <source>
        <dbReference type="Proteomes" id="UP000179270"/>
    </source>
</evidence>
<dbReference type="InterPro" id="IPR050644">
    <property type="entry name" value="PG_Glycine_Bridge_Synth"/>
</dbReference>
<keyword evidence="6" id="KW-0961">Cell wall biogenesis/degradation</keyword>
<dbReference type="Proteomes" id="UP000179270">
    <property type="component" value="Unassembled WGS sequence"/>
</dbReference>
<keyword evidence="2" id="KW-0808">Transferase</keyword>
<dbReference type="AlphaFoldDB" id="A0A1F7IG94"/>
<evidence type="ECO:0000313" key="7">
    <source>
        <dbReference type="EMBL" id="OGK42377.1"/>
    </source>
</evidence>
<sequence>MNTDSAIKIITDSFDKKLFNEKANHPMQSWEWGEARKKMGIEVLRLQDEKNVFQLTFHKIPYTNFKIGYLPRSVLPVKELLKFLLDYGKKNNVIFIKIEPYELASFWQATKERVQNRSLEQRFRTSRNDEQIEKSAHPLFPNWTQILDLTLSEDELLKNMHHKTRYNIRLAEKRGVTVKEISNDEGFDIFAKLYFETTKRQKYFGHNYNYHKIIWESLKNKISHILIAFYHDTPLAAYQLFYFKDTFYYVYGGTSDQHRNLMASNLLMWEAIKLGKKLGAKKLDMWGSLPPGYNQNDPWAGFTRFKVGYGGKFIEFVGSYDLVINSIAYKFYNLAFKLRGFYSELKTK</sequence>
<dbReference type="SUPFAM" id="SSF55729">
    <property type="entry name" value="Acyl-CoA N-acyltransferases (Nat)"/>
    <property type="match status" value="2"/>
</dbReference>
<reference evidence="7 8" key="1">
    <citation type="journal article" date="2016" name="Nat. Commun.">
        <title>Thousands of microbial genomes shed light on interconnected biogeochemical processes in an aquifer system.</title>
        <authorList>
            <person name="Anantharaman K."/>
            <person name="Brown C.T."/>
            <person name="Hug L.A."/>
            <person name="Sharon I."/>
            <person name="Castelle C.J."/>
            <person name="Probst A.J."/>
            <person name="Thomas B.C."/>
            <person name="Singh A."/>
            <person name="Wilkins M.J."/>
            <person name="Karaoz U."/>
            <person name="Brodie E.L."/>
            <person name="Williams K.H."/>
            <person name="Hubbard S.S."/>
            <person name="Banfield J.F."/>
        </authorList>
    </citation>
    <scope>NUCLEOTIDE SEQUENCE [LARGE SCALE GENOMIC DNA]</scope>
</reference>
<dbReference type="GO" id="GO:0009252">
    <property type="term" value="P:peptidoglycan biosynthetic process"/>
    <property type="evidence" value="ECO:0007669"/>
    <property type="project" value="UniProtKB-KW"/>
</dbReference>
<name>A0A1F7IG94_9BACT</name>
<comment type="similarity">
    <text evidence="1">Belongs to the FemABX family.</text>
</comment>
<keyword evidence="4" id="KW-0573">Peptidoglycan synthesis</keyword>
<dbReference type="Pfam" id="PF02388">
    <property type="entry name" value="FemAB"/>
    <property type="match status" value="2"/>
</dbReference>
<proteinExistence type="inferred from homology"/>
<evidence type="ECO:0000256" key="2">
    <source>
        <dbReference type="ARBA" id="ARBA00022679"/>
    </source>
</evidence>
<dbReference type="InterPro" id="IPR003447">
    <property type="entry name" value="FEMABX"/>
</dbReference>
<evidence type="ECO:0000256" key="6">
    <source>
        <dbReference type="ARBA" id="ARBA00023316"/>
    </source>
</evidence>
<gene>
    <name evidence="7" type="ORF">A3A74_08050</name>
</gene>
<dbReference type="PROSITE" id="PS51191">
    <property type="entry name" value="FEMABX"/>
    <property type="match status" value="1"/>
</dbReference>
<dbReference type="PANTHER" id="PTHR36174:SF1">
    <property type="entry name" value="LIPID II:GLYCINE GLYCYLTRANSFERASE"/>
    <property type="match status" value="1"/>
</dbReference>
<comment type="caution">
    <text evidence="7">The sequence shown here is derived from an EMBL/GenBank/DDBJ whole genome shotgun (WGS) entry which is preliminary data.</text>
</comment>
<dbReference type="GO" id="GO:0071555">
    <property type="term" value="P:cell wall organization"/>
    <property type="evidence" value="ECO:0007669"/>
    <property type="project" value="UniProtKB-KW"/>
</dbReference>